<reference evidence="1 2" key="1">
    <citation type="journal article" date="2016" name="Nat. Commun.">
        <title>Thousands of microbial genomes shed light on interconnected biogeochemical processes in an aquifer system.</title>
        <authorList>
            <person name="Anantharaman K."/>
            <person name="Brown C.T."/>
            <person name="Hug L.A."/>
            <person name="Sharon I."/>
            <person name="Castelle C.J."/>
            <person name="Probst A.J."/>
            <person name="Thomas B.C."/>
            <person name="Singh A."/>
            <person name="Wilkins M.J."/>
            <person name="Karaoz U."/>
            <person name="Brodie E.L."/>
            <person name="Williams K.H."/>
            <person name="Hubbard S.S."/>
            <person name="Banfield J.F."/>
        </authorList>
    </citation>
    <scope>NUCLEOTIDE SEQUENCE [LARGE SCALE GENOMIC DNA]</scope>
</reference>
<evidence type="ECO:0000313" key="2">
    <source>
        <dbReference type="Proteomes" id="UP000179686"/>
    </source>
</evidence>
<dbReference type="AlphaFoldDB" id="A0A1F6VR59"/>
<dbReference type="Proteomes" id="UP000179686">
    <property type="component" value="Unassembled WGS sequence"/>
</dbReference>
<comment type="caution">
    <text evidence="1">The sequence shown here is derived from an EMBL/GenBank/DDBJ whole genome shotgun (WGS) entry which is preliminary data.</text>
</comment>
<proteinExistence type="predicted"/>
<name>A0A1F6VR59_9BACT</name>
<sequence length="108" mass="12123">MKKIIPFVIVVAVVLIGLYFIKSKQVDTNVPVVVDEQVVVEKYIRDNIKTLAPEDPVLGGSWYVVDVSVDSTAKKGEVLYEDGHIQGRANFEYKLEMNKVTISNIVKK</sequence>
<gene>
    <name evidence="1" type="ORF">A3J61_00525</name>
</gene>
<protein>
    <submittedName>
        <fullName evidence="1">Uncharacterized protein</fullName>
    </submittedName>
</protein>
<organism evidence="1 2">
    <name type="scientific">Candidatus Nomurabacteria bacterium RIFCSPHIGHO2_02_FULL_38_15</name>
    <dbReference type="NCBI Taxonomy" id="1801752"/>
    <lineage>
        <taxon>Bacteria</taxon>
        <taxon>Candidatus Nomuraibacteriota</taxon>
    </lineage>
</organism>
<dbReference type="EMBL" id="MFUC01000016">
    <property type="protein sequence ID" value="OGI71925.1"/>
    <property type="molecule type" value="Genomic_DNA"/>
</dbReference>
<evidence type="ECO:0000313" key="1">
    <source>
        <dbReference type="EMBL" id="OGI71925.1"/>
    </source>
</evidence>
<accession>A0A1F6VR59</accession>